<reference evidence="2 3" key="1">
    <citation type="submission" date="2020-03" db="EMBL/GenBank/DDBJ databases">
        <title>Complete genome sequence of Orbus sp. IPMB12 (BCRC 80908).</title>
        <authorList>
            <person name="Lo W.-S."/>
            <person name="Chang T.-H."/>
            <person name="Kuo C.-H."/>
        </authorList>
    </citation>
    <scope>NUCLEOTIDE SEQUENCE [LARGE SCALE GENOMIC DNA]</scope>
    <source>
        <strain evidence="2 3">IPMB12</strain>
    </source>
</reference>
<dbReference type="Proteomes" id="UP000501168">
    <property type="component" value="Chromosome"/>
</dbReference>
<accession>A0A6G9ICI6</accession>
<name>A0A6G9ICI6_9GAMM</name>
<dbReference type="InParanoid" id="A0A6G9ICI6"/>
<dbReference type="RefSeq" id="WP_166916433.1">
    <property type="nucleotide sequence ID" value="NZ_CP050253.1"/>
</dbReference>
<dbReference type="Gene3D" id="3.20.20.140">
    <property type="entry name" value="Metal-dependent hydrolases"/>
    <property type="match status" value="1"/>
</dbReference>
<protein>
    <submittedName>
        <fullName evidence="2">PHP domain-containing protein</fullName>
    </submittedName>
</protein>
<dbReference type="SUPFAM" id="SSF89550">
    <property type="entry name" value="PHP domain-like"/>
    <property type="match status" value="1"/>
</dbReference>
<dbReference type="InterPro" id="IPR003141">
    <property type="entry name" value="Pol/His_phosphatase_N"/>
</dbReference>
<dbReference type="GO" id="GO:0004534">
    <property type="term" value="F:5'-3' RNA exonuclease activity"/>
    <property type="evidence" value="ECO:0007669"/>
    <property type="project" value="TreeGrafter"/>
</dbReference>
<evidence type="ECO:0000259" key="1">
    <source>
        <dbReference type="SMART" id="SM00481"/>
    </source>
</evidence>
<dbReference type="PANTHER" id="PTHR42924:SF3">
    <property type="entry name" value="POLYMERASE_HISTIDINOL PHOSPHATASE N-TERMINAL DOMAIN-CONTAINING PROTEIN"/>
    <property type="match status" value="1"/>
</dbReference>
<dbReference type="InterPro" id="IPR004013">
    <property type="entry name" value="PHP_dom"/>
</dbReference>
<dbReference type="Gene3D" id="1.10.150.650">
    <property type="match status" value="1"/>
</dbReference>
<gene>
    <name evidence="2" type="ORF">IPMB12_07435</name>
</gene>
<feature type="domain" description="Polymerase/histidinol phosphatase N-terminal" evidence="1">
    <location>
        <begin position="6"/>
        <end position="72"/>
    </location>
</feature>
<dbReference type="PANTHER" id="PTHR42924">
    <property type="entry name" value="EXONUCLEASE"/>
    <property type="match status" value="1"/>
</dbReference>
<keyword evidence="3" id="KW-1185">Reference proteome</keyword>
<dbReference type="SMART" id="SM00481">
    <property type="entry name" value="POLIIIAc"/>
    <property type="match status" value="1"/>
</dbReference>
<sequence>MQKNIIDLHMHSAHSDDGEFTPTELVKMCAESGLKYFALTDHNSTKGTAEAYQAAQQYGLTLISGIEIDCVHEGTHLHVLGYGVDPNYPAFAKIEADILKQEQQKSVQRVGLVEKLGIYINHDKLNKLSKHGVIIGEMIAEASIYEPENKDHPLTMPYLAGGKRSNNPYVNFHWDFCAPGKPAHVAINYISLNEAIKYIVESGGIPVLAHPGNNIHESEKLLVSILAQGVKGIEVYSSYHSEEQIQFYLSQAQQRGCLITCGSDFHGKTKPSIKLGDCRCSKETEQTLIQKLAPYYFKK</sequence>
<dbReference type="AlphaFoldDB" id="A0A6G9ICI6"/>
<dbReference type="GO" id="GO:0035312">
    <property type="term" value="F:5'-3' DNA exonuclease activity"/>
    <property type="evidence" value="ECO:0007669"/>
    <property type="project" value="TreeGrafter"/>
</dbReference>
<dbReference type="InterPro" id="IPR016195">
    <property type="entry name" value="Pol/histidinol_Pase-like"/>
</dbReference>
<dbReference type="KEGG" id="orb:IPMB12_07435"/>
<dbReference type="Pfam" id="PF02811">
    <property type="entry name" value="PHP"/>
    <property type="match status" value="1"/>
</dbReference>
<dbReference type="InterPro" id="IPR052018">
    <property type="entry name" value="PHP_domain"/>
</dbReference>
<evidence type="ECO:0000313" key="2">
    <source>
        <dbReference type="EMBL" id="QIQ21529.1"/>
    </source>
</evidence>
<proteinExistence type="predicted"/>
<dbReference type="CDD" id="cd07438">
    <property type="entry name" value="PHP_HisPPase_AMP"/>
    <property type="match status" value="1"/>
</dbReference>
<dbReference type="EMBL" id="CP050253">
    <property type="protein sequence ID" value="QIQ21529.1"/>
    <property type="molecule type" value="Genomic_DNA"/>
</dbReference>
<organism evidence="2 3">
    <name type="scientific">Zophobihabitans entericus</name>
    <dbReference type="NCBI Taxonomy" id="1635327"/>
    <lineage>
        <taxon>Bacteria</taxon>
        <taxon>Pseudomonadati</taxon>
        <taxon>Pseudomonadota</taxon>
        <taxon>Gammaproteobacteria</taxon>
        <taxon>Orbales</taxon>
        <taxon>Orbaceae</taxon>
        <taxon>Zophobihabitans</taxon>
    </lineage>
</organism>
<evidence type="ECO:0000313" key="3">
    <source>
        <dbReference type="Proteomes" id="UP000501168"/>
    </source>
</evidence>